<comment type="similarity">
    <text evidence="1">Belongs to the Gfa family.</text>
</comment>
<dbReference type="GO" id="GO:0046872">
    <property type="term" value="F:metal ion binding"/>
    <property type="evidence" value="ECO:0007669"/>
    <property type="project" value="UniProtKB-KW"/>
</dbReference>
<keyword evidence="7" id="KW-1185">Reference proteome</keyword>
<evidence type="ECO:0000256" key="2">
    <source>
        <dbReference type="ARBA" id="ARBA00022723"/>
    </source>
</evidence>
<dbReference type="PANTHER" id="PTHR33337:SF40">
    <property type="entry name" value="CENP-V_GFA DOMAIN-CONTAINING PROTEIN-RELATED"/>
    <property type="match status" value="1"/>
</dbReference>
<dbReference type="InterPro" id="IPR011057">
    <property type="entry name" value="Mss4-like_sf"/>
</dbReference>
<evidence type="ECO:0000256" key="4">
    <source>
        <dbReference type="ARBA" id="ARBA00023239"/>
    </source>
</evidence>
<proteinExistence type="inferred from homology"/>
<organism evidence="6 7">
    <name type="scientific">Sphingomonas piscis</name>
    <dbReference type="NCBI Taxonomy" id="2714943"/>
    <lineage>
        <taxon>Bacteria</taxon>
        <taxon>Pseudomonadati</taxon>
        <taxon>Pseudomonadota</taxon>
        <taxon>Alphaproteobacteria</taxon>
        <taxon>Sphingomonadales</taxon>
        <taxon>Sphingomonadaceae</taxon>
        <taxon>Sphingomonas</taxon>
    </lineage>
</organism>
<dbReference type="KEGG" id="spii:G7077_11125"/>
<evidence type="ECO:0000313" key="7">
    <source>
        <dbReference type="Proteomes" id="UP000503222"/>
    </source>
</evidence>
<keyword evidence="3" id="KW-0862">Zinc</keyword>
<accession>A0A6G7YRL0</accession>
<dbReference type="Proteomes" id="UP000503222">
    <property type="component" value="Chromosome"/>
</dbReference>
<dbReference type="RefSeq" id="WP_166411760.1">
    <property type="nucleotide sequence ID" value="NZ_CP049869.1"/>
</dbReference>
<dbReference type="AlphaFoldDB" id="A0A6G7YRL0"/>
<reference evidence="6 7" key="1">
    <citation type="submission" date="2020-03" db="EMBL/GenBank/DDBJ databases">
        <title>Sphingomonas sp. nov., isolated from fish.</title>
        <authorList>
            <person name="Hyun D.-W."/>
            <person name="Bae J.-W."/>
        </authorList>
    </citation>
    <scope>NUCLEOTIDE SEQUENCE [LARGE SCALE GENOMIC DNA]</scope>
    <source>
        <strain evidence="6 7">HDW15B</strain>
    </source>
</reference>
<keyword evidence="2" id="KW-0479">Metal-binding</keyword>
<dbReference type="InterPro" id="IPR006913">
    <property type="entry name" value="CENP-V/GFA"/>
</dbReference>
<keyword evidence="4" id="KW-0456">Lyase</keyword>
<gene>
    <name evidence="6" type="ORF">G7077_11125</name>
</gene>
<dbReference type="Pfam" id="PF04828">
    <property type="entry name" value="GFA"/>
    <property type="match status" value="1"/>
</dbReference>
<dbReference type="GO" id="GO:0016846">
    <property type="term" value="F:carbon-sulfur lyase activity"/>
    <property type="evidence" value="ECO:0007669"/>
    <property type="project" value="InterPro"/>
</dbReference>
<name>A0A6G7YRL0_9SPHN</name>
<dbReference type="SUPFAM" id="SSF51316">
    <property type="entry name" value="Mss4-like"/>
    <property type="match status" value="1"/>
</dbReference>
<evidence type="ECO:0000313" key="6">
    <source>
        <dbReference type="EMBL" id="QIK79372.1"/>
    </source>
</evidence>
<dbReference type="Gene3D" id="3.90.1590.10">
    <property type="entry name" value="glutathione-dependent formaldehyde- activating enzyme (gfa)"/>
    <property type="match status" value="1"/>
</dbReference>
<protein>
    <submittedName>
        <fullName evidence="6">GFA family protein</fullName>
    </submittedName>
</protein>
<sequence>MLTGRCHCGQVKYQMPEEAIHQAICHCEDCRRHSGAPFVGWALVQSSDLLIEGELKTYESSADGRRQFCPNCGTGLFYLNPVIFPNQTDVQIATLDNPDAIVPTAQIQTAERIDWVKQLNEMVAFERYSA</sequence>
<dbReference type="PROSITE" id="PS51891">
    <property type="entry name" value="CENP_V_GFA"/>
    <property type="match status" value="1"/>
</dbReference>
<feature type="domain" description="CENP-V/GFA" evidence="5">
    <location>
        <begin position="2"/>
        <end position="116"/>
    </location>
</feature>
<evidence type="ECO:0000256" key="3">
    <source>
        <dbReference type="ARBA" id="ARBA00022833"/>
    </source>
</evidence>
<dbReference type="EMBL" id="CP049869">
    <property type="protein sequence ID" value="QIK79372.1"/>
    <property type="molecule type" value="Genomic_DNA"/>
</dbReference>
<dbReference type="PANTHER" id="PTHR33337">
    <property type="entry name" value="GFA DOMAIN-CONTAINING PROTEIN"/>
    <property type="match status" value="1"/>
</dbReference>
<evidence type="ECO:0000256" key="1">
    <source>
        <dbReference type="ARBA" id="ARBA00005495"/>
    </source>
</evidence>
<evidence type="ECO:0000259" key="5">
    <source>
        <dbReference type="PROSITE" id="PS51891"/>
    </source>
</evidence>